<protein>
    <recommendedName>
        <fullName evidence="4">CBM11 domain-containing protein</fullName>
    </recommendedName>
</protein>
<reference evidence="2 3" key="1">
    <citation type="submission" date="2023-01" db="EMBL/GenBank/DDBJ databases">
        <title>Analysis of 21 Apiospora genomes using comparative genomics revels a genus with tremendous synthesis potential of carbohydrate active enzymes and secondary metabolites.</title>
        <authorList>
            <person name="Sorensen T."/>
        </authorList>
    </citation>
    <scope>NUCLEOTIDE SEQUENCE [LARGE SCALE GENOMIC DNA]</scope>
    <source>
        <strain evidence="2 3">CBS 117206</strain>
    </source>
</reference>
<feature type="region of interest" description="Disordered" evidence="1">
    <location>
        <begin position="204"/>
        <end position="243"/>
    </location>
</feature>
<dbReference type="EMBL" id="JAQQWP010000001">
    <property type="protein sequence ID" value="KAK8132323.1"/>
    <property type="molecule type" value="Genomic_DNA"/>
</dbReference>
<organism evidence="2 3">
    <name type="scientific">Apiospora kogelbergensis</name>
    <dbReference type="NCBI Taxonomy" id="1337665"/>
    <lineage>
        <taxon>Eukaryota</taxon>
        <taxon>Fungi</taxon>
        <taxon>Dikarya</taxon>
        <taxon>Ascomycota</taxon>
        <taxon>Pezizomycotina</taxon>
        <taxon>Sordariomycetes</taxon>
        <taxon>Xylariomycetidae</taxon>
        <taxon>Amphisphaeriales</taxon>
        <taxon>Apiosporaceae</taxon>
        <taxon>Apiospora</taxon>
    </lineage>
</organism>
<evidence type="ECO:0000256" key="1">
    <source>
        <dbReference type="SAM" id="MobiDB-lite"/>
    </source>
</evidence>
<dbReference type="Proteomes" id="UP001392437">
    <property type="component" value="Unassembled WGS sequence"/>
</dbReference>
<comment type="caution">
    <text evidence="2">The sequence shown here is derived from an EMBL/GenBank/DDBJ whole genome shotgun (WGS) entry which is preliminary data.</text>
</comment>
<accession>A0AAW0RC01</accession>
<name>A0AAW0RC01_9PEZI</name>
<evidence type="ECO:0008006" key="4">
    <source>
        <dbReference type="Google" id="ProtNLM"/>
    </source>
</evidence>
<gene>
    <name evidence="2" type="ORF">PG999_000496</name>
</gene>
<proteinExistence type="predicted"/>
<feature type="compositionally biased region" description="Low complexity" evidence="1">
    <location>
        <begin position="214"/>
        <end position="228"/>
    </location>
</feature>
<feature type="compositionally biased region" description="Polar residues" evidence="1">
    <location>
        <begin position="229"/>
        <end position="238"/>
    </location>
</feature>
<evidence type="ECO:0000313" key="3">
    <source>
        <dbReference type="Proteomes" id="UP001392437"/>
    </source>
</evidence>
<dbReference type="AlphaFoldDB" id="A0AAW0RC01"/>
<keyword evidence="3" id="KW-1185">Reference proteome</keyword>
<evidence type="ECO:0000313" key="2">
    <source>
        <dbReference type="EMBL" id="KAK8132323.1"/>
    </source>
</evidence>
<sequence>MLPTGTASMSETVSASVSFGTDTLTQSQISSGVLPPFTNASSASYPATGSIGTAVSSVGGTASVTATVSITSTAVISSSGPPTGPSDTTCSPTTFSASVISSSGVPDDYPDTTCTTSSTPTLIHLGNNSSVVPTQGPLGGGIASLSVGGTITGDASAGAGSPPTITFPGPSSSILAVADPTDTVLSSTSSIPIFVDPTRTASSYYGSSSGGPGSSSSSGDSGTSSTSSAPTCTPTQGTVMIDNGGFERGLGRWQVGAFQPLMTDYYITDPEPGSGSAGSCRSLAVWLVNGGWNWGSTQCIKFALANQARVEAELDGVTVASVVAERGADNNGNGHSDWTQWGVVFKLGARRDFGALRFKYFLNGAPENTIWIDAIDIAPYVAPLSANGSHLAGPATPSSQPPLADTAVLAVMTTKAPGS</sequence>